<protein>
    <submittedName>
        <fullName evidence="2">Uncharacterized protein</fullName>
    </submittedName>
</protein>
<keyword evidence="3" id="KW-1185">Reference proteome</keyword>
<evidence type="ECO:0000313" key="3">
    <source>
        <dbReference type="Proteomes" id="UP001437256"/>
    </source>
</evidence>
<proteinExistence type="predicted"/>
<feature type="transmembrane region" description="Helical" evidence="1">
    <location>
        <begin position="241"/>
        <end position="266"/>
    </location>
</feature>
<organism evidence="2 3">
    <name type="scientific">Marasmius tenuissimus</name>
    <dbReference type="NCBI Taxonomy" id="585030"/>
    <lineage>
        <taxon>Eukaryota</taxon>
        <taxon>Fungi</taxon>
        <taxon>Dikarya</taxon>
        <taxon>Basidiomycota</taxon>
        <taxon>Agaricomycotina</taxon>
        <taxon>Agaricomycetes</taxon>
        <taxon>Agaricomycetidae</taxon>
        <taxon>Agaricales</taxon>
        <taxon>Marasmiineae</taxon>
        <taxon>Marasmiaceae</taxon>
        <taxon>Marasmius</taxon>
    </lineage>
</organism>
<keyword evidence="1" id="KW-0812">Transmembrane</keyword>
<feature type="transmembrane region" description="Helical" evidence="1">
    <location>
        <begin position="131"/>
        <end position="148"/>
    </location>
</feature>
<keyword evidence="1" id="KW-0472">Membrane</keyword>
<reference evidence="2 3" key="1">
    <citation type="submission" date="2024-05" db="EMBL/GenBank/DDBJ databases">
        <title>A draft genome resource for the thread blight pathogen Marasmius tenuissimus strain MS-2.</title>
        <authorList>
            <person name="Yulfo-Soto G.E."/>
            <person name="Baruah I.K."/>
            <person name="Amoako-Attah I."/>
            <person name="Bukari Y."/>
            <person name="Meinhardt L.W."/>
            <person name="Bailey B.A."/>
            <person name="Cohen S.P."/>
        </authorList>
    </citation>
    <scope>NUCLEOTIDE SEQUENCE [LARGE SCALE GENOMIC DNA]</scope>
    <source>
        <strain evidence="2 3">MS-2</strain>
    </source>
</reference>
<dbReference type="EMBL" id="JBBXMP010000193">
    <property type="protein sequence ID" value="KAL0060087.1"/>
    <property type="molecule type" value="Genomic_DNA"/>
</dbReference>
<evidence type="ECO:0000256" key="1">
    <source>
        <dbReference type="SAM" id="Phobius"/>
    </source>
</evidence>
<dbReference type="Proteomes" id="UP001437256">
    <property type="component" value="Unassembled WGS sequence"/>
</dbReference>
<comment type="caution">
    <text evidence="2">The sequence shown here is derived from an EMBL/GenBank/DDBJ whole genome shotgun (WGS) entry which is preliminary data.</text>
</comment>
<evidence type="ECO:0000313" key="2">
    <source>
        <dbReference type="EMBL" id="KAL0060087.1"/>
    </source>
</evidence>
<feature type="transmembrane region" description="Helical" evidence="1">
    <location>
        <begin position="198"/>
        <end position="221"/>
    </location>
</feature>
<accession>A0ABR2ZI11</accession>
<name>A0ABR2ZI11_9AGAR</name>
<feature type="transmembrane region" description="Helical" evidence="1">
    <location>
        <begin position="94"/>
        <end position="111"/>
    </location>
</feature>
<sequence length="304" mass="34145">MTTYVYPLSDGALASAWDPLCHRLLSVLLWPSSRLLKPAAEEKASYRQHQKRTPTLVHMIPTADFRPACFADELEEMTTRLHETRAQWTKKMDLLFSACGMCVVILTWTAVSIMDPRTTLLATTSIPPSPRVIFVPTTLLGLGILYLLRKAALDRIDECLLIGFSVVERDDAAILYYRDATVPIVVAPVSWPFDAKRIVWDVLCVQYLLVCAAELLVAALYTDYTHMSSLENIGTVEATRGVTLLGMMGLIVLSVAACALMLRLLYFTRRRIQNALNIKVVCEPYWLVMGLNVEEMQMLCERGV</sequence>
<gene>
    <name evidence="2" type="ORF">AAF712_013131</name>
</gene>
<keyword evidence="1" id="KW-1133">Transmembrane helix</keyword>